<accession>A0A2U1PZN4</accession>
<dbReference type="OrthoDB" id="1717204at2759"/>
<evidence type="ECO:0000313" key="4">
    <source>
        <dbReference type="Proteomes" id="UP000245207"/>
    </source>
</evidence>
<dbReference type="EMBL" id="PKPP01000561">
    <property type="protein sequence ID" value="PWA91254.1"/>
    <property type="molecule type" value="Genomic_DNA"/>
</dbReference>
<feature type="transmembrane region" description="Helical" evidence="2">
    <location>
        <begin position="94"/>
        <end position="112"/>
    </location>
</feature>
<proteinExistence type="inferred from homology"/>
<organism evidence="3 4">
    <name type="scientific">Artemisia annua</name>
    <name type="common">Sweet wormwood</name>
    <dbReference type="NCBI Taxonomy" id="35608"/>
    <lineage>
        <taxon>Eukaryota</taxon>
        <taxon>Viridiplantae</taxon>
        <taxon>Streptophyta</taxon>
        <taxon>Embryophyta</taxon>
        <taxon>Tracheophyta</taxon>
        <taxon>Spermatophyta</taxon>
        <taxon>Magnoliopsida</taxon>
        <taxon>eudicotyledons</taxon>
        <taxon>Gunneridae</taxon>
        <taxon>Pentapetalae</taxon>
        <taxon>asterids</taxon>
        <taxon>campanulids</taxon>
        <taxon>Asterales</taxon>
        <taxon>Asteraceae</taxon>
        <taxon>Asteroideae</taxon>
        <taxon>Anthemideae</taxon>
        <taxon>Artemisiinae</taxon>
        <taxon>Artemisia</taxon>
    </lineage>
</organism>
<evidence type="ECO:0000313" key="3">
    <source>
        <dbReference type="EMBL" id="PWA91254.1"/>
    </source>
</evidence>
<dbReference type="Proteomes" id="UP000245207">
    <property type="component" value="Unassembled WGS sequence"/>
</dbReference>
<reference evidence="3 4" key="1">
    <citation type="journal article" date="2018" name="Mol. Plant">
        <title>The genome of Artemisia annua provides insight into the evolution of Asteraceae family and artemisinin biosynthesis.</title>
        <authorList>
            <person name="Shen Q."/>
            <person name="Zhang L."/>
            <person name="Liao Z."/>
            <person name="Wang S."/>
            <person name="Yan T."/>
            <person name="Shi P."/>
            <person name="Liu M."/>
            <person name="Fu X."/>
            <person name="Pan Q."/>
            <person name="Wang Y."/>
            <person name="Lv Z."/>
            <person name="Lu X."/>
            <person name="Zhang F."/>
            <person name="Jiang W."/>
            <person name="Ma Y."/>
            <person name="Chen M."/>
            <person name="Hao X."/>
            <person name="Li L."/>
            <person name="Tang Y."/>
            <person name="Lv G."/>
            <person name="Zhou Y."/>
            <person name="Sun X."/>
            <person name="Brodelius P.E."/>
            <person name="Rose J.K.C."/>
            <person name="Tang K."/>
        </authorList>
    </citation>
    <scope>NUCLEOTIDE SEQUENCE [LARGE SCALE GENOMIC DNA]</scope>
    <source>
        <strain evidence="4">cv. Huhao1</strain>
        <tissue evidence="3">Leaf</tissue>
    </source>
</reference>
<keyword evidence="4" id="KW-1185">Reference proteome</keyword>
<dbReference type="AlphaFoldDB" id="A0A2U1PZN4"/>
<comment type="caution">
    <text evidence="3">The sequence shown here is derived from an EMBL/GenBank/DDBJ whole genome shotgun (WGS) entry which is preliminary data.</text>
</comment>
<evidence type="ECO:0000256" key="2">
    <source>
        <dbReference type="SAM" id="Phobius"/>
    </source>
</evidence>
<keyword evidence="2" id="KW-1133">Transmembrane helix</keyword>
<sequence>MVSDPKSLYENEELDASISITGRLLHIYYSNVEFFYDQAPESIRSTATALFWMAIAAGNYDSTLLVTMVHKLSAGQDGSNWLPDDDLNKGKLEYFYWLLTLLQVLNLVYYLFCAKFYTLKPIEIAYKAKDDGDNV</sequence>
<protein>
    <submittedName>
        <fullName evidence="3">Major facilitator superfamily protein</fullName>
    </submittedName>
</protein>
<keyword evidence="2" id="KW-0472">Membrane</keyword>
<dbReference type="Gene3D" id="1.20.1250.20">
    <property type="entry name" value="MFS general substrate transporter like domains"/>
    <property type="match status" value="1"/>
</dbReference>
<keyword evidence="2" id="KW-0812">Transmembrane</keyword>
<evidence type="ECO:0000256" key="1">
    <source>
        <dbReference type="ARBA" id="ARBA00044504"/>
    </source>
</evidence>
<dbReference type="InterPro" id="IPR036259">
    <property type="entry name" value="MFS_trans_sf"/>
</dbReference>
<gene>
    <name evidence="3" type="ORF">CTI12_AA092910</name>
</gene>
<comment type="similarity">
    <text evidence="1">Belongs to the major facilitator superfamily. Phosphate:H(+) symporter (TC 2.A.1.9) family.</text>
</comment>
<name>A0A2U1PZN4_ARTAN</name>
<dbReference type="PANTHER" id="PTHR11654">
    <property type="entry name" value="OLIGOPEPTIDE TRANSPORTER-RELATED"/>
    <property type="match status" value="1"/>
</dbReference>